<protein>
    <submittedName>
        <fullName evidence="1">DUF4926 domain-containing protein</fullName>
    </submittedName>
</protein>
<dbReference type="EMBL" id="WHUF01000001">
    <property type="protein sequence ID" value="MQA18805.1"/>
    <property type="molecule type" value="Genomic_DNA"/>
</dbReference>
<dbReference type="Pfam" id="PF16277">
    <property type="entry name" value="DUF4926"/>
    <property type="match status" value="1"/>
</dbReference>
<evidence type="ECO:0000313" key="1">
    <source>
        <dbReference type="EMBL" id="MQA18805.1"/>
    </source>
</evidence>
<reference evidence="1 2" key="1">
    <citation type="submission" date="2019-10" db="EMBL/GenBank/DDBJ databases">
        <title>Two novel species isolated from a subtropical stream in China.</title>
        <authorList>
            <person name="Lu H."/>
        </authorList>
    </citation>
    <scope>NUCLEOTIDE SEQUENCE [LARGE SCALE GENOMIC DNA]</scope>
    <source>
        <strain evidence="1 2">FT103W</strain>
    </source>
</reference>
<organism evidence="1 2">
    <name type="scientific">Rugamonas rivuli</name>
    <dbReference type="NCBI Taxonomy" id="2743358"/>
    <lineage>
        <taxon>Bacteria</taxon>
        <taxon>Pseudomonadati</taxon>
        <taxon>Pseudomonadota</taxon>
        <taxon>Betaproteobacteria</taxon>
        <taxon>Burkholderiales</taxon>
        <taxon>Oxalobacteraceae</taxon>
        <taxon>Telluria group</taxon>
        <taxon>Rugamonas</taxon>
    </lineage>
</organism>
<gene>
    <name evidence="1" type="ORF">GEV01_04680</name>
</gene>
<comment type="caution">
    <text evidence="1">The sequence shown here is derived from an EMBL/GenBank/DDBJ whole genome shotgun (WGS) entry which is preliminary data.</text>
</comment>
<accession>A0A843S3F8</accession>
<name>A0A843S3F8_9BURK</name>
<dbReference type="InterPro" id="IPR032568">
    <property type="entry name" value="DUF4926"/>
</dbReference>
<sequence>MSNRVSLPHKMKTKFLEYDVVRSVRSLTKSVPKGTTGTVLMVFESANSRYEVEFVNRAGESLAVLTVDEKDLELIQRMM</sequence>
<dbReference type="Proteomes" id="UP000444318">
    <property type="component" value="Unassembled WGS sequence"/>
</dbReference>
<keyword evidence="2" id="KW-1185">Reference proteome</keyword>
<proteinExistence type="predicted"/>
<dbReference type="AlphaFoldDB" id="A0A843S3F8"/>
<dbReference type="RefSeq" id="WP_152802060.1">
    <property type="nucleotide sequence ID" value="NZ_WHUF01000001.1"/>
</dbReference>
<evidence type="ECO:0000313" key="2">
    <source>
        <dbReference type="Proteomes" id="UP000444318"/>
    </source>
</evidence>